<dbReference type="RefSeq" id="WP_044633372.1">
    <property type="nucleotide sequence ID" value="NZ_JTDW01000010.1"/>
</dbReference>
<dbReference type="STRING" id="1435349.PW52_12925"/>
<dbReference type="Proteomes" id="UP000032578">
    <property type="component" value="Unassembled WGS sequence"/>
</dbReference>
<accession>A0A0D7W8I0</accession>
<evidence type="ECO:0000313" key="2">
    <source>
        <dbReference type="EMBL" id="KJD34993.1"/>
    </source>
</evidence>
<evidence type="ECO:0000256" key="1">
    <source>
        <dbReference type="SAM" id="Phobius"/>
    </source>
</evidence>
<keyword evidence="1" id="KW-0472">Membrane</keyword>
<evidence type="ECO:0000313" key="3">
    <source>
        <dbReference type="Proteomes" id="UP000032578"/>
    </source>
</evidence>
<keyword evidence="3" id="KW-1185">Reference proteome</keyword>
<feature type="transmembrane region" description="Helical" evidence="1">
    <location>
        <begin position="6"/>
        <end position="27"/>
    </location>
</feature>
<comment type="caution">
    <text evidence="2">The sequence shown here is derived from an EMBL/GenBank/DDBJ whole genome shotgun (WGS) entry which is preliminary data.</text>
</comment>
<reference evidence="2 3" key="1">
    <citation type="submission" date="2014-11" db="EMBL/GenBank/DDBJ databases">
        <title>Tamlana sedimentorum sp. nov., isolated from shallow sand sediments of the Sea of Japan.</title>
        <authorList>
            <person name="Romanenko L.A."/>
        </authorList>
    </citation>
    <scope>NUCLEOTIDE SEQUENCE [LARGE SCALE GENOMIC DNA]</scope>
    <source>
        <strain evidence="2 3">JCM 19808</strain>
    </source>
</reference>
<keyword evidence="1" id="KW-1133">Transmembrane helix</keyword>
<name>A0A0D7W8I0_9FLAO</name>
<dbReference type="AlphaFoldDB" id="A0A0D7W8I0"/>
<protein>
    <submittedName>
        <fullName evidence="2">Uncharacterized protein</fullName>
    </submittedName>
</protein>
<sequence length="181" mass="21484">MEAEEIKILISATQLIIVLVGAAWAYFRLWKEGIHRPRIQFEIEFNPFEHIDKERPVEFRIIINNKGLTKHQFYKINLRVRGIGAGENLELWKGNEPRLLFPHKLIDTEVIYKQKYNYVFVEPGVEQILNYNTKLPSSLRLIQVRAEFEYDRSKNHSVERIFELRTTHNTVYKTISTKNPS</sequence>
<dbReference type="EMBL" id="JTDW01000010">
    <property type="protein sequence ID" value="KJD34993.1"/>
    <property type="molecule type" value="Genomic_DNA"/>
</dbReference>
<organism evidence="2 3">
    <name type="scientific">Neotamlana sedimentorum</name>
    <dbReference type="NCBI Taxonomy" id="1435349"/>
    <lineage>
        <taxon>Bacteria</taxon>
        <taxon>Pseudomonadati</taxon>
        <taxon>Bacteroidota</taxon>
        <taxon>Flavobacteriia</taxon>
        <taxon>Flavobacteriales</taxon>
        <taxon>Flavobacteriaceae</taxon>
        <taxon>Neotamlana</taxon>
    </lineage>
</organism>
<dbReference type="PATRIC" id="fig|1435349.4.peg.605"/>
<dbReference type="OrthoDB" id="4762308at2"/>
<proteinExistence type="predicted"/>
<gene>
    <name evidence="2" type="ORF">PW52_12925</name>
</gene>
<keyword evidence="1" id="KW-0812">Transmembrane</keyword>